<dbReference type="EMBL" id="BQNB010016350">
    <property type="protein sequence ID" value="GJT50774.1"/>
    <property type="molecule type" value="Genomic_DNA"/>
</dbReference>
<evidence type="ECO:0000256" key="2">
    <source>
        <dbReference type="SAM" id="MobiDB-lite"/>
    </source>
</evidence>
<proteinExistence type="predicted"/>
<dbReference type="Proteomes" id="UP001151760">
    <property type="component" value="Unassembled WGS sequence"/>
</dbReference>
<organism evidence="3 4">
    <name type="scientific">Tanacetum coccineum</name>
    <dbReference type="NCBI Taxonomy" id="301880"/>
    <lineage>
        <taxon>Eukaryota</taxon>
        <taxon>Viridiplantae</taxon>
        <taxon>Streptophyta</taxon>
        <taxon>Embryophyta</taxon>
        <taxon>Tracheophyta</taxon>
        <taxon>Spermatophyta</taxon>
        <taxon>Magnoliopsida</taxon>
        <taxon>eudicotyledons</taxon>
        <taxon>Gunneridae</taxon>
        <taxon>Pentapetalae</taxon>
        <taxon>asterids</taxon>
        <taxon>campanulids</taxon>
        <taxon>Asterales</taxon>
        <taxon>Asteraceae</taxon>
        <taxon>Asteroideae</taxon>
        <taxon>Anthemideae</taxon>
        <taxon>Anthemidinae</taxon>
        <taxon>Tanacetum</taxon>
    </lineage>
</organism>
<evidence type="ECO:0000256" key="1">
    <source>
        <dbReference type="SAM" id="Coils"/>
    </source>
</evidence>
<name>A0ABQ5EIR5_9ASTR</name>
<reference evidence="3" key="1">
    <citation type="journal article" date="2022" name="Int. J. Mol. Sci.">
        <title>Draft Genome of Tanacetum Coccineum: Genomic Comparison of Closely Related Tanacetum-Family Plants.</title>
        <authorList>
            <person name="Yamashiro T."/>
            <person name="Shiraishi A."/>
            <person name="Nakayama K."/>
            <person name="Satake H."/>
        </authorList>
    </citation>
    <scope>NUCLEOTIDE SEQUENCE</scope>
</reference>
<evidence type="ECO:0000313" key="4">
    <source>
        <dbReference type="Proteomes" id="UP001151760"/>
    </source>
</evidence>
<reference evidence="3" key="2">
    <citation type="submission" date="2022-01" db="EMBL/GenBank/DDBJ databases">
        <authorList>
            <person name="Yamashiro T."/>
            <person name="Shiraishi A."/>
            <person name="Satake H."/>
            <person name="Nakayama K."/>
        </authorList>
    </citation>
    <scope>NUCLEOTIDE SEQUENCE</scope>
</reference>
<feature type="region of interest" description="Disordered" evidence="2">
    <location>
        <begin position="387"/>
        <end position="419"/>
    </location>
</feature>
<evidence type="ECO:0008006" key="5">
    <source>
        <dbReference type="Google" id="ProtNLM"/>
    </source>
</evidence>
<protein>
    <recommendedName>
        <fullName evidence="5">Transposase (Putative), gypsy type</fullName>
    </recommendedName>
</protein>
<keyword evidence="1" id="KW-0175">Coiled coil</keyword>
<accession>A0ABQ5EIR5</accession>
<gene>
    <name evidence="3" type="ORF">Tco_0976931</name>
</gene>
<evidence type="ECO:0000313" key="3">
    <source>
        <dbReference type="EMBL" id="GJT50774.1"/>
    </source>
</evidence>
<feature type="coiled-coil region" evidence="1">
    <location>
        <begin position="63"/>
        <end position="135"/>
    </location>
</feature>
<keyword evidence="4" id="KW-1185">Reference proteome</keyword>
<comment type="caution">
    <text evidence="3">The sequence shown here is derived from an EMBL/GenBank/DDBJ whole genome shotgun (WGS) entry which is preliminary data.</text>
</comment>
<sequence length="419" mass="46450">MGPVLMGRVCHEMVDEFAPPKFFASFRGMDHDQLFTEFNVGATRQISLRAEVRMRAEYNIKEKRRLKTVVDGQEDLLKDKEAEIESLKAQLLLKEAKAVEAIRLHAEASNFEATEKSLRDEVNALNGRNLILEKERDALDVKVTDLEASVKVREQEVADLDAMVTSVKLQNDNLVDQVHKLRTSSVRLQEKVMAYEGFINQLEKFQDEKMMEVNEKFDKLCADFVEMALHLEEKLYPHLLTTIFGRRWLLTHGMELVIAKCLNSTKYLSVLGAAIGKAVEKGMQEGLSAGITHGAEGRKLTDVAAYNLSAEADYLSPLQRLQSVNFSLIVELKSNKDASVDTIMNLLLLEGTKGSSGAALDTTMALSVTFASASTILPISTDDYEVTGADDQATADGSVANEDADPFPNVDDSDLDVPE</sequence>